<evidence type="ECO:0000313" key="4">
    <source>
        <dbReference type="Proteomes" id="UP000236370"/>
    </source>
</evidence>
<comment type="caution">
    <text evidence="3">The sequence shown here is derived from an EMBL/GenBank/DDBJ whole genome shotgun (WGS) entry which is preliminary data.</text>
</comment>
<gene>
    <name evidence="3" type="ORF">CK820_G0044761</name>
</gene>
<dbReference type="AlphaFoldDB" id="A0A2J8JSZ2"/>
<name>A0A2J8JSZ2_PANTR</name>
<evidence type="ECO:0000256" key="2">
    <source>
        <dbReference type="SAM" id="Phobius"/>
    </source>
</evidence>
<keyword evidence="2" id="KW-1133">Transmembrane helix</keyword>
<feature type="region of interest" description="Disordered" evidence="1">
    <location>
        <begin position="62"/>
        <end position="96"/>
    </location>
</feature>
<dbReference type="EMBL" id="NBAG03000427">
    <property type="protein sequence ID" value="PNI25879.1"/>
    <property type="molecule type" value="Genomic_DNA"/>
</dbReference>
<dbReference type="PANTHER" id="PTHR44303">
    <property type="entry name" value="DNAJ HOMOLOG SUBFAMILY C MEMBER 16"/>
    <property type="match status" value="1"/>
</dbReference>
<protein>
    <submittedName>
        <fullName evidence="3">DNAJC16 isoform 9</fullName>
    </submittedName>
</protein>
<feature type="compositionally biased region" description="Basic and acidic residues" evidence="1">
    <location>
        <begin position="64"/>
        <end position="83"/>
    </location>
</feature>
<evidence type="ECO:0000256" key="1">
    <source>
        <dbReference type="SAM" id="MobiDB-lite"/>
    </source>
</evidence>
<accession>A0A2J8JSZ2</accession>
<dbReference type="PANTHER" id="PTHR44303:SF2">
    <property type="entry name" value="DNAJ HOMOLOG SUBFAMILY C MEMBER 16"/>
    <property type="match status" value="1"/>
</dbReference>
<evidence type="ECO:0000313" key="3">
    <source>
        <dbReference type="EMBL" id="PNI25879.1"/>
    </source>
</evidence>
<dbReference type="Proteomes" id="UP000236370">
    <property type="component" value="Unassembled WGS sequence"/>
</dbReference>
<dbReference type="InterPro" id="IPR052448">
    <property type="entry name" value="DnaJ_C16_autophagy_reg"/>
</dbReference>
<keyword evidence="2" id="KW-0812">Transmembrane</keyword>
<organism evidence="3 4">
    <name type="scientific">Pan troglodytes</name>
    <name type="common">Chimpanzee</name>
    <dbReference type="NCBI Taxonomy" id="9598"/>
    <lineage>
        <taxon>Eukaryota</taxon>
        <taxon>Metazoa</taxon>
        <taxon>Chordata</taxon>
        <taxon>Craniata</taxon>
        <taxon>Vertebrata</taxon>
        <taxon>Euteleostomi</taxon>
        <taxon>Mammalia</taxon>
        <taxon>Eutheria</taxon>
        <taxon>Euarchontoglires</taxon>
        <taxon>Primates</taxon>
        <taxon>Haplorrhini</taxon>
        <taxon>Catarrhini</taxon>
        <taxon>Hominidae</taxon>
        <taxon>Pan</taxon>
    </lineage>
</organism>
<proteinExistence type="predicted"/>
<feature type="non-terminal residue" evidence="3">
    <location>
        <position position="1"/>
    </location>
</feature>
<feature type="transmembrane region" description="Helical" evidence="2">
    <location>
        <begin position="40"/>
        <end position="60"/>
    </location>
</feature>
<reference evidence="3 4" key="1">
    <citation type="submission" date="2017-12" db="EMBL/GenBank/DDBJ databases">
        <title>High-resolution comparative analysis of great ape genomes.</title>
        <authorList>
            <person name="Pollen A."/>
            <person name="Hastie A."/>
            <person name="Hormozdiari F."/>
            <person name="Dougherty M."/>
            <person name="Liu R."/>
            <person name="Chaisson M."/>
            <person name="Hoppe E."/>
            <person name="Hill C."/>
            <person name="Pang A."/>
            <person name="Hillier L."/>
            <person name="Baker C."/>
            <person name="Armstrong J."/>
            <person name="Shendure J."/>
            <person name="Paten B."/>
            <person name="Wilson R."/>
            <person name="Chao H."/>
            <person name="Schneider V."/>
            <person name="Ventura M."/>
            <person name="Kronenberg Z."/>
            <person name="Murali S."/>
            <person name="Gordon D."/>
            <person name="Cantsilieris S."/>
            <person name="Munson K."/>
            <person name="Nelson B."/>
            <person name="Raja A."/>
            <person name="Underwood J."/>
            <person name="Diekhans M."/>
            <person name="Fiddes I."/>
            <person name="Haussler D."/>
            <person name="Eichler E."/>
        </authorList>
    </citation>
    <scope>NUCLEOTIDE SEQUENCE [LARGE SCALE GENOMIC DNA]</scope>
    <source>
        <strain evidence="3">Yerkes chimp pedigree #C0471</strain>
    </source>
</reference>
<keyword evidence="2" id="KW-0472">Membrane</keyword>
<sequence length="96" mass="11177">DLTDELAPVFLLRWFYSASNYISDCWDSIFHNNWREMMPLLSLIFSALFILFGTVIVQAFSDSNDERESSPPEKEEAQEKTGKTEPSFTKENSRFL</sequence>